<dbReference type="InterPro" id="IPR002018">
    <property type="entry name" value="CarbesteraseB"/>
</dbReference>
<dbReference type="STRING" id="1129793.GPLA_0138"/>
<dbReference type="InterPro" id="IPR050309">
    <property type="entry name" value="Type-B_Carboxylest/Lipase"/>
</dbReference>
<feature type="domain" description="Carboxylesterase type B" evidence="4">
    <location>
        <begin position="20"/>
        <end position="517"/>
    </location>
</feature>
<keyword evidence="2 3" id="KW-0378">Hydrolase</keyword>
<sequence>MQFALLIFALITFSSAISAVQVDTQFGALSGDIDTQSTITSFKGIPFAAPPVGELRWQPPQPVEPWAGVRDAKHFAARPMQNPIYSDMQFRSQSISEDSLYLNVWTPEADSKRKLPVLLYFHGGGFIAGSADEKRYDGVSMAQKGIVVVTANYRLGVFGFFAHKGLSNASGYQGSGNYGLMDQQAALKWVAENIENFGGDPKRITIAGESAGSISVSALLVAPSTKPYIAGAIGESGSIVGPPLDPLTLDAAEQYGDKILQAVIKDVSSTNSALNIEKNIAALRKMPAQILLDKVTKGGFIYFKPTIDGRFLPASPDALYAQGKQAKVPLLVGDNSQEGSYQQIMVDGAPTVDHYLDKIKRLYPNNFKTVMQLYPGQNSAQVKASAQALASDRFMGFATYNWAYQNRQTNQAASYYYFYDHVRPALVGAKKVVQANQPRGAVHSAEIEYALGNLQVNPLYEWQKEDHQVSTTMQQYFANFIKSGNPNLTNEDTKNLLPWPEFSSQKRLVIKSEPEVEDMGYIDARHAFHRRYYATQ</sequence>
<keyword evidence="6" id="KW-1185">Reference proteome</keyword>
<organism evidence="5 6">
    <name type="scientific">Paraglaciecola polaris LMG 21857</name>
    <dbReference type="NCBI Taxonomy" id="1129793"/>
    <lineage>
        <taxon>Bacteria</taxon>
        <taxon>Pseudomonadati</taxon>
        <taxon>Pseudomonadota</taxon>
        <taxon>Gammaproteobacteria</taxon>
        <taxon>Alteromonadales</taxon>
        <taxon>Alteromonadaceae</taxon>
        <taxon>Paraglaciecola</taxon>
    </lineage>
</organism>
<accession>K6YE91</accession>
<dbReference type="Proteomes" id="UP000006322">
    <property type="component" value="Unassembled WGS sequence"/>
</dbReference>
<comment type="caution">
    <text evidence="5">The sequence shown here is derived from an EMBL/GenBank/DDBJ whole genome shotgun (WGS) entry which is preliminary data.</text>
</comment>
<protein>
    <recommendedName>
        <fullName evidence="3">Carboxylic ester hydrolase</fullName>
        <ecNumber evidence="3">3.1.1.-</ecNumber>
    </recommendedName>
</protein>
<evidence type="ECO:0000313" key="5">
    <source>
        <dbReference type="EMBL" id="GAC31059.1"/>
    </source>
</evidence>
<dbReference type="InterPro" id="IPR029058">
    <property type="entry name" value="AB_hydrolase_fold"/>
</dbReference>
<feature type="chain" id="PRO_5005138165" description="Carboxylic ester hydrolase" evidence="3">
    <location>
        <begin position="20"/>
        <end position="536"/>
    </location>
</feature>
<evidence type="ECO:0000259" key="4">
    <source>
        <dbReference type="Pfam" id="PF00135"/>
    </source>
</evidence>
<dbReference type="InterPro" id="IPR019826">
    <property type="entry name" value="Carboxylesterase_B_AS"/>
</dbReference>
<comment type="similarity">
    <text evidence="1 3">Belongs to the type-B carboxylesterase/lipase family.</text>
</comment>
<evidence type="ECO:0000256" key="1">
    <source>
        <dbReference type="ARBA" id="ARBA00005964"/>
    </source>
</evidence>
<dbReference type="OrthoDB" id="9775851at2"/>
<keyword evidence="3" id="KW-0732">Signal</keyword>
<name>K6YE91_9ALTE</name>
<dbReference type="Pfam" id="PF00135">
    <property type="entry name" value="COesterase"/>
    <property type="match status" value="1"/>
</dbReference>
<dbReference type="RefSeq" id="WP_007102869.1">
    <property type="nucleotide sequence ID" value="NZ_BAER01000007.1"/>
</dbReference>
<evidence type="ECO:0000256" key="3">
    <source>
        <dbReference type="RuleBase" id="RU361235"/>
    </source>
</evidence>
<proteinExistence type="inferred from homology"/>
<dbReference type="Gene3D" id="3.40.50.1820">
    <property type="entry name" value="alpha/beta hydrolase"/>
    <property type="match status" value="1"/>
</dbReference>
<dbReference type="EMBL" id="BAER01000007">
    <property type="protein sequence ID" value="GAC31059.1"/>
    <property type="molecule type" value="Genomic_DNA"/>
</dbReference>
<dbReference type="SUPFAM" id="SSF53474">
    <property type="entry name" value="alpha/beta-Hydrolases"/>
    <property type="match status" value="1"/>
</dbReference>
<dbReference type="EC" id="3.1.1.-" evidence="3"/>
<dbReference type="PANTHER" id="PTHR11559">
    <property type="entry name" value="CARBOXYLESTERASE"/>
    <property type="match status" value="1"/>
</dbReference>
<evidence type="ECO:0000313" key="6">
    <source>
        <dbReference type="Proteomes" id="UP000006322"/>
    </source>
</evidence>
<dbReference type="GO" id="GO:0016787">
    <property type="term" value="F:hydrolase activity"/>
    <property type="evidence" value="ECO:0007669"/>
    <property type="project" value="UniProtKB-KW"/>
</dbReference>
<reference evidence="6" key="1">
    <citation type="journal article" date="2014" name="Environ. Microbiol.">
        <title>Comparative genomics of the marine bacterial genus Glaciecola reveals the high degree of genomic diversity and genomic characteristic for cold adaptation.</title>
        <authorList>
            <person name="Qin Q.L."/>
            <person name="Xie B.B."/>
            <person name="Yu Y."/>
            <person name="Shu Y.L."/>
            <person name="Rong J.C."/>
            <person name="Zhang Y.J."/>
            <person name="Zhao D.L."/>
            <person name="Chen X.L."/>
            <person name="Zhang X.Y."/>
            <person name="Chen B."/>
            <person name="Zhou B.C."/>
            <person name="Zhang Y.Z."/>
        </authorList>
    </citation>
    <scope>NUCLEOTIDE SEQUENCE [LARGE SCALE GENOMIC DNA]</scope>
    <source>
        <strain evidence="6">LMG 21857</strain>
    </source>
</reference>
<feature type="signal peptide" evidence="3">
    <location>
        <begin position="1"/>
        <end position="19"/>
    </location>
</feature>
<dbReference type="AlphaFoldDB" id="K6YE91"/>
<gene>
    <name evidence="5" type="ORF">GPLA_0138</name>
</gene>
<dbReference type="PROSITE" id="PS00122">
    <property type="entry name" value="CARBOXYLESTERASE_B_1"/>
    <property type="match status" value="1"/>
</dbReference>
<dbReference type="ESTHER" id="9alte-k6ye91">
    <property type="family name" value="Carb_B_Bacteria"/>
</dbReference>
<evidence type="ECO:0000256" key="2">
    <source>
        <dbReference type="ARBA" id="ARBA00022801"/>
    </source>
</evidence>